<feature type="compositionally biased region" description="Basic and acidic residues" evidence="1">
    <location>
        <begin position="361"/>
        <end position="389"/>
    </location>
</feature>
<feature type="compositionally biased region" description="Low complexity" evidence="1">
    <location>
        <begin position="102"/>
        <end position="115"/>
    </location>
</feature>
<reference evidence="2" key="1">
    <citation type="submission" date="2025-08" db="UniProtKB">
        <authorList>
            <consortium name="Ensembl"/>
        </authorList>
    </citation>
    <scope>IDENTIFICATION</scope>
</reference>
<feature type="region of interest" description="Disordered" evidence="1">
    <location>
        <begin position="92"/>
        <end position="315"/>
    </location>
</feature>
<proteinExistence type="predicted"/>
<organism evidence="2 3">
    <name type="scientific">Gadus morhua</name>
    <name type="common">Atlantic cod</name>
    <dbReference type="NCBI Taxonomy" id="8049"/>
    <lineage>
        <taxon>Eukaryota</taxon>
        <taxon>Metazoa</taxon>
        <taxon>Chordata</taxon>
        <taxon>Craniata</taxon>
        <taxon>Vertebrata</taxon>
        <taxon>Euteleostomi</taxon>
        <taxon>Actinopterygii</taxon>
        <taxon>Neopterygii</taxon>
        <taxon>Teleostei</taxon>
        <taxon>Neoteleostei</taxon>
        <taxon>Acanthomorphata</taxon>
        <taxon>Zeiogadaria</taxon>
        <taxon>Gadariae</taxon>
        <taxon>Gadiformes</taxon>
        <taxon>Gadoidei</taxon>
        <taxon>Gadidae</taxon>
        <taxon>Gadus</taxon>
    </lineage>
</organism>
<dbReference type="Proteomes" id="UP000694546">
    <property type="component" value="Chromosome 16"/>
</dbReference>
<dbReference type="Ensembl" id="ENSGMOT00000011567.2">
    <property type="protein sequence ID" value="ENSGMOP00000011263.2"/>
    <property type="gene ID" value="ENSGMOG00000010506.2"/>
</dbReference>
<evidence type="ECO:0000256" key="1">
    <source>
        <dbReference type="SAM" id="MobiDB-lite"/>
    </source>
</evidence>
<dbReference type="PANTHER" id="PTHR15732:SF4">
    <property type="entry name" value="PROTEIN MOONRAKER"/>
    <property type="match status" value="1"/>
</dbReference>
<evidence type="ECO:0000313" key="2">
    <source>
        <dbReference type="Ensembl" id="ENSGMOP00000011263.2"/>
    </source>
</evidence>
<dbReference type="PANTHER" id="PTHR15732">
    <property type="entry name" value="PROTEIN MOONRAKER"/>
    <property type="match status" value="1"/>
</dbReference>
<evidence type="ECO:0008006" key="4">
    <source>
        <dbReference type="Google" id="ProtNLM"/>
    </source>
</evidence>
<dbReference type="InterPro" id="IPR031447">
    <property type="entry name" value="MNR"/>
</dbReference>
<dbReference type="GO" id="GO:0034451">
    <property type="term" value="C:centriolar satellite"/>
    <property type="evidence" value="ECO:0007669"/>
    <property type="project" value="TreeGrafter"/>
</dbReference>
<feature type="region of interest" description="Disordered" evidence="1">
    <location>
        <begin position="349"/>
        <end position="408"/>
    </location>
</feature>
<feature type="compositionally biased region" description="Basic residues" evidence="1">
    <location>
        <begin position="139"/>
        <end position="158"/>
    </location>
</feature>
<reference evidence="2" key="2">
    <citation type="submission" date="2025-09" db="UniProtKB">
        <authorList>
            <consortium name="Ensembl"/>
        </authorList>
    </citation>
    <scope>IDENTIFICATION</scope>
</reference>
<feature type="region of interest" description="Disordered" evidence="1">
    <location>
        <begin position="473"/>
        <end position="503"/>
    </location>
</feature>
<sequence length="663" mass="72198">MEKPCPQRDRSTKKSKAVDRLAAAHRSALRAMRVFTQQLSEPPVGNVPSHHRELSQLLRQLAQRAATVEVDPGSTVPSTALEVLQRLETLDSAFSEQDRSQQRQAPARSSSSPPRGWSPPPRHRSTPRAPGGAPLGRGPGRHKAVGPRKSIHGRRRAPPPRVPPRGAPCQPGGRGQPVGRSQALRAGLESLLQQRALQAESREQPEPQTHGGGGGERERSRSHPVRGDTGFRQPTVSSQLRVSQPPPQREPSVPWVPASPHSPPRPAPRSPREGRPEPRCLFSPPKAPPSPPRPSEARGPKAEQLIFSDQRSRAQNEALRQVWLERTTMQRLRELNQLSRAEAEHIHRLRSEVSSPTRWAQRAEQEARDKIQPLLDEARRVGGARRDHSPSPLQRRSGQERAVGSEEQVSAEHLEELLDETERAAWASEADGEARRRLGAPTLEGMLLRMEEIQKDEDAVRRRFAAIAYADPPSWSSAQQPGIQGQALGSNPASPQPIRLTRPVHRHSPVPHIVLEEPVETGHSALSESSLTTDGEAAGSQHAPRLCVGGAAAMAFPGPAAGGGASRTVVTVPGATLRDIRLYREDFDAYLRLVAHEPVGSFNPWAIADSLAEQLLEEALAGVAAEFQDACEDYAEAVFTSEFLRPAQSPPGPAPPTPSLGLV</sequence>
<dbReference type="AlphaFoldDB" id="A0A8C5F6W3"/>
<feature type="compositionally biased region" description="Pro residues" evidence="1">
    <location>
        <begin position="260"/>
        <end position="269"/>
    </location>
</feature>
<dbReference type="Pfam" id="PF15718">
    <property type="entry name" value="MNR"/>
    <property type="match status" value="2"/>
</dbReference>
<feature type="compositionally biased region" description="Polar residues" evidence="1">
    <location>
        <begin position="232"/>
        <end position="242"/>
    </location>
</feature>
<dbReference type="GO" id="GO:0007099">
    <property type="term" value="P:centriole replication"/>
    <property type="evidence" value="ECO:0007669"/>
    <property type="project" value="InterPro"/>
</dbReference>
<feature type="compositionally biased region" description="Polar residues" evidence="1">
    <location>
        <begin position="474"/>
        <end position="493"/>
    </location>
</feature>
<keyword evidence="3" id="KW-1185">Reference proteome</keyword>
<protein>
    <recommendedName>
        <fullName evidence="4">Protein moonraker</fullName>
    </recommendedName>
</protein>
<accession>A0A8C5F6W3</accession>
<name>A0A8C5F6W3_GADMO</name>
<dbReference type="GO" id="GO:0071539">
    <property type="term" value="P:protein localization to centrosome"/>
    <property type="evidence" value="ECO:0007669"/>
    <property type="project" value="TreeGrafter"/>
</dbReference>
<feature type="compositionally biased region" description="Pro residues" evidence="1">
    <location>
        <begin position="285"/>
        <end position="294"/>
    </location>
</feature>
<dbReference type="GeneTree" id="ENSGT00390000009714"/>
<evidence type="ECO:0000313" key="3">
    <source>
        <dbReference type="Proteomes" id="UP000694546"/>
    </source>
</evidence>